<organism evidence="2 3">
    <name type="scientific">Massariosphaeria phaeospora</name>
    <dbReference type="NCBI Taxonomy" id="100035"/>
    <lineage>
        <taxon>Eukaryota</taxon>
        <taxon>Fungi</taxon>
        <taxon>Dikarya</taxon>
        <taxon>Ascomycota</taxon>
        <taxon>Pezizomycotina</taxon>
        <taxon>Dothideomycetes</taxon>
        <taxon>Pleosporomycetidae</taxon>
        <taxon>Pleosporales</taxon>
        <taxon>Pleosporales incertae sedis</taxon>
        <taxon>Massariosphaeria</taxon>
    </lineage>
</organism>
<feature type="compositionally biased region" description="Basic and acidic residues" evidence="1">
    <location>
        <begin position="1"/>
        <end position="25"/>
    </location>
</feature>
<evidence type="ECO:0000256" key="1">
    <source>
        <dbReference type="SAM" id="MobiDB-lite"/>
    </source>
</evidence>
<feature type="region of interest" description="Disordered" evidence="1">
    <location>
        <begin position="1"/>
        <end position="37"/>
    </location>
</feature>
<sequence>MKQEEEQEKEVAGHADERHEVHDGDSDFMPPPSPALLAKALPSSATLNALSRLGSYADMSVLQQHLATPSSPLAGRHPRGVDATGKAMAMVSRREKDEDVDGVEGREGEGDGVWIFIPERGGSVLVDRVREALSLDGEEGEDEDEDEAGDGLEIRDAVCMGSGEFSVEDIEGVAALVRRGREEREAEHDFEVTGHVYRIPASALQTGGTSEAEIEQKMLELYWNTGHVKRAVEEFDVRLKNAARHPGRGNRLEDATVRAKVVVCERPADAGSHVL</sequence>
<name>A0A7C8I6P9_9PLEO</name>
<protein>
    <submittedName>
        <fullName evidence="2">Uncharacterized protein</fullName>
    </submittedName>
</protein>
<keyword evidence="3" id="KW-1185">Reference proteome</keyword>
<feature type="region of interest" description="Disordered" evidence="1">
    <location>
        <begin position="68"/>
        <end position="106"/>
    </location>
</feature>
<gene>
    <name evidence="2" type="ORF">BDV95DRAFT_35761</name>
</gene>
<dbReference type="EMBL" id="JAADJZ010000010">
    <property type="protein sequence ID" value="KAF2872097.1"/>
    <property type="molecule type" value="Genomic_DNA"/>
</dbReference>
<feature type="compositionally biased region" description="Basic and acidic residues" evidence="1">
    <location>
        <begin position="92"/>
        <end position="106"/>
    </location>
</feature>
<reference evidence="2 3" key="1">
    <citation type="submission" date="2020-01" db="EMBL/GenBank/DDBJ databases">
        <authorList>
            <consortium name="DOE Joint Genome Institute"/>
            <person name="Haridas S."/>
            <person name="Albert R."/>
            <person name="Binder M."/>
            <person name="Bloem J."/>
            <person name="Labutti K."/>
            <person name="Salamov A."/>
            <person name="Andreopoulos B."/>
            <person name="Baker S.E."/>
            <person name="Barry K."/>
            <person name="Bills G."/>
            <person name="Bluhm B.H."/>
            <person name="Cannon C."/>
            <person name="Castanera R."/>
            <person name="Culley D.E."/>
            <person name="Daum C."/>
            <person name="Ezra D."/>
            <person name="Gonzalez J.B."/>
            <person name="Henrissat B."/>
            <person name="Kuo A."/>
            <person name="Liang C."/>
            <person name="Lipzen A."/>
            <person name="Lutzoni F."/>
            <person name="Magnuson J."/>
            <person name="Mondo S."/>
            <person name="Nolan M."/>
            <person name="Ohm R."/>
            <person name="Pangilinan J."/>
            <person name="Park H.-J.H."/>
            <person name="Ramirez L."/>
            <person name="Alfaro M."/>
            <person name="Sun H."/>
            <person name="Tritt A."/>
            <person name="Yoshinaga Y."/>
            <person name="Zwiers L.-H.L."/>
            <person name="Turgeon B.G."/>
            <person name="Goodwin S.B."/>
            <person name="Spatafora J.W."/>
            <person name="Crous P.W."/>
            <person name="Grigoriev I.V."/>
        </authorList>
    </citation>
    <scope>NUCLEOTIDE SEQUENCE [LARGE SCALE GENOMIC DNA]</scope>
    <source>
        <strain evidence="2 3">CBS 611.86</strain>
    </source>
</reference>
<dbReference type="Proteomes" id="UP000481861">
    <property type="component" value="Unassembled WGS sequence"/>
</dbReference>
<evidence type="ECO:0000313" key="3">
    <source>
        <dbReference type="Proteomes" id="UP000481861"/>
    </source>
</evidence>
<accession>A0A7C8I6P9</accession>
<evidence type="ECO:0000313" key="2">
    <source>
        <dbReference type="EMBL" id="KAF2872097.1"/>
    </source>
</evidence>
<dbReference type="AlphaFoldDB" id="A0A7C8I6P9"/>
<proteinExistence type="predicted"/>
<comment type="caution">
    <text evidence="2">The sequence shown here is derived from an EMBL/GenBank/DDBJ whole genome shotgun (WGS) entry which is preliminary data.</text>
</comment>